<proteinExistence type="inferred from homology"/>
<evidence type="ECO:0000256" key="6">
    <source>
        <dbReference type="RuleBase" id="RU003345"/>
    </source>
</evidence>
<dbReference type="InterPro" id="IPR029510">
    <property type="entry name" value="Ald_DH_CS_GLU"/>
</dbReference>
<gene>
    <name evidence="9" type="ORF">BJ960_000241</name>
</gene>
<dbReference type="InterPro" id="IPR015590">
    <property type="entry name" value="Aldehyde_DH_dom"/>
</dbReference>
<dbReference type="EMBL" id="JACCBD010000001">
    <property type="protein sequence ID" value="NYD25438.1"/>
    <property type="molecule type" value="Genomic_DNA"/>
</dbReference>
<dbReference type="Gene3D" id="3.40.309.10">
    <property type="entry name" value="Aldehyde Dehydrogenase, Chain A, domain 2"/>
    <property type="match status" value="1"/>
</dbReference>
<dbReference type="Gene3D" id="3.40.605.10">
    <property type="entry name" value="Aldehyde Dehydrogenase, Chain A, domain 1"/>
    <property type="match status" value="1"/>
</dbReference>
<dbReference type="GO" id="GO:0004029">
    <property type="term" value="F:aldehyde dehydrogenase (NAD+) activity"/>
    <property type="evidence" value="ECO:0007669"/>
    <property type="project" value="UniProtKB-EC"/>
</dbReference>
<evidence type="ECO:0000259" key="8">
    <source>
        <dbReference type="Pfam" id="PF00171"/>
    </source>
</evidence>
<dbReference type="AlphaFoldDB" id="A0A852R388"/>
<dbReference type="InterPro" id="IPR016160">
    <property type="entry name" value="Ald_DH_CS_CYS"/>
</dbReference>
<dbReference type="Proteomes" id="UP000586095">
    <property type="component" value="Unassembled WGS sequence"/>
</dbReference>
<feature type="domain" description="Aldehyde dehydrogenase" evidence="8">
    <location>
        <begin position="12"/>
        <end position="473"/>
    </location>
</feature>
<evidence type="ECO:0000313" key="9">
    <source>
        <dbReference type="EMBL" id="NYD25438.1"/>
    </source>
</evidence>
<evidence type="ECO:0000256" key="2">
    <source>
        <dbReference type="ARBA" id="ARBA00023002"/>
    </source>
</evidence>
<dbReference type="InterPro" id="IPR016163">
    <property type="entry name" value="Ald_DH_C"/>
</dbReference>
<accession>A0A852R388</accession>
<evidence type="ECO:0000256" key="5">
    <source>
        <dbReference type="PROSITE-ProRule" id="PRU10007"/>
    </source>
</evidence>
<comment type="similarity">
    <text evidence="1 6">Belongs to the aldehyde dehydrogenase family.</text>
</comment>
<dbReference type="PANTHER" id="PTHR42804:SF1">
    <property type="entry name" value="ALDEHYDE DEHYDROGENASE-RELATED"/>
    <property type="match status" value="1"/>
</dbReference>
<dbReference type="PANTHER" id="PTHR42804">
    <property type="entry name" value="ALDEHYDE DEHYDROGENASE"/>
    <property type="match status" value="1"/>
</dbReference>
<evidence type="ECO:0000256" key="7">
    <source>
        <dbReference type="SAM" id="MobiDB-lite"/>
    </source>
</evidence>
<feature type="region of interest" description="Disordered" evidence="7">
    <location>
        <begin position="1"/>
        <end position="27"/>
    </location>
</feature>
<dbReference type="RefSeq" id="WP_185985924.1">
    <property type="nucleotide sequence ID" value="NZ_BAAALZ010000003.1"/>
</dbReference>
<feature type="compositionally biased region" description="Polar residues" evidence="7">
    <location>
        <begin position="13"/>
        <end position="26"/>
    </location>
</feature>
<feature type="active site" evidence="5">
    <location>
        <position position="250"/>
    </location>
</feature>
<dbReference type="InterPro" id="IPR016162">
    <property type="entry name" value="Ald_DH_N"/>
</dbReference>
<dbReference type="SUPFAM" id="SSF53720">
    <property type="entry name" value="ALDH-like"/>
    <property type="match status" value="1"/>
</dbReference>
<organism evidence="9 10">
    <name type="scientific">Leucobacter aridicollis</name>
    <dbReference type="NCBI Taxonomy" id="283878"/>
    <lineage>
        <taxon>Bacteria</taxon>
        <taxon>Bacillati</taxon>
        <taxon>Actinomycetota</taxon>
        <taxon>Actinomycetes</taxon>
        <taxon>Micrococcales</taxon>
        <taxon>Microbacteriaceae</taxon>
        <taxon>Leucobacter</taxon>
    </lineage>
</organism>
<evidence type="ECO:0000256" key="4">
    <source>
        <dbReference type="ARBA" id="ARBA00049194"/>
    </source>
</evidence>
<keyword evidence="2 6" id="KW-0560">Oxidoreductase</keyword>
<sequence>MERNELYVGGSWVTPSTSSRGENVDSNTEEHLGSYALAGPEEVDRAVAAARATLNDRNGWAGYSPQQRAAVMRRFADAIERQRDAIGGLISREVGTPFERSRFSNADTASSLLRFYADIIASTELEDLRPAGRGHSLVRREAIGVVGMIAPWNFPLSTLFFKLAPALAAGCTAVIKPASLTALNSFLIADAAAEAGIPAGVINILPCDRATGDHLIGHPGIDKIAFTGSTPVGRKIGRMCGENLKPVTLELGGKSAALLLEDASVDTLISELHDLSFSNNGQACTNNSRLIVPDVLYDDVVDAVAAEVNRWKVGNSFDPETVIGPVVSAGHRESIERYYRIAREEGGRAVAGGNAVTGRGFFVEPTVFADVTPDMTIFREEVFGPAVSITRYSGDLEEGIDLANDSEYGLSGAVYTADETLGIETARRIETGTVAYNMSNFDIGAPFGGRKNSGVGFELGAEAIIPYLHYKTIFTPQVPAGF</sequence>
<comment type="caution">
    <text evidence="9">The sequence shown here is derived from an EMBL/GenBank/DDBJ whole genome shotgun (WGS) entry which is preliminary data.</text>
</comment>
<comment type="catalytic activity">
    <reaction evidence="4">
        <text>an aldehyde + NAD(+) + H2O = a carboxylate + NADH + 2 H(+)</text>
        <dbReference type="Rhea" id="RHEA:16185"/>
        <dbReference type="ChEBI" id="CHEBI:15377"/>
        <dbReference type="ChEBI" id="CHEBI:15378"/>
        <dbReference type="ChEBI" id="CHEBI:17478"/>
        <dbReference type="ChEBI" id="CHEBI:29067"/>
        <dbReference type="ChEBI" id="CHEBI:57540"/>
        <dbReference type="ChEBI" id="CHEBI:57945"/>
        <dbReference type="EC" id="1.2.1.3"/>
    </reaction>
</comment>
<keyword evidence="10" id="KW-1185">Reference proteome</keyword>
<reference evidence="9 10" key="1">
    <citation type="submission" date="2020-07" db="EMBL/GenBank/DDBJ databases">
        <title>Sequencing the genomes of 1000 actinobacteria strains.</title>
        <authorList>
            <person name="Klenk H.-P."/>
        </authorList>
    </citation>
    <scope>NUCLEOTIDE SEQUENCE [LARGE SCALE GENOMIC DNA]</scope>
    <source>
        <strain evidence="9 10">DSM 17380</strain>
    </source>
</reference>
<protein>
    <recommendedName>
        <fullName evidence="3">aldehyde dehydrogenase (NAD(+))</fullName>
        <ecNumber evidence="3">1.2.1.3</ecNumber>
    </recommendedName>
</protein>
<dbReference type="Pfam" id="PF00171">
    <property type="entry name" value="Aldedh"/>
    <property type="match status" value="1"/>
</dbReference>
<evidence type="ECO:0000313" key="10">
    <source>
        <dbReference type="Proteomes" id="UP000586095"/>
    </source>
</evidence>
<dbReference type="FunFam" id="3.40.605.10:FF:000007">
    <property type="entry name" value="NAD/NADP-dependent betaine aldehyde dehydrogenase"/>
    <property type="match status" value="1"/>
</dbReference>
<dbReference type="InterPro" id="IPR016161">
    <property type="entry name" value="Ald_DH/histidinol_DH"/>
</dbReference>
<name>A0A852R388_9MICO</name>
<dbReference type="EC" id="1.2.1.3" evidence="3"/>
<evidence type="ECO:0000256" key="3">
    <source>
        <dbReference type="ARBA" id="ARBA00024226"/>
    </source>
</evidence>
<dbReference type="PROSITE" id="PS00070">
    <property type="entry name" value="ALDEHYDE_DEHYDR_CYS"/>
    <property type="match status" value="1"/>
</dbReference>
<dbReference type="PROSITE" id="PS00687">
    <property type="entry name" value="ALDEHYDE_DEHYDR_GLU"/>
    <property type="match status" value="1"/>
</dbReference>
<evidence type="ECO:0000256" key="1">
    <source>
        <dbReference type="ARBA" id="ARBA00009986"/>
    </source>
</evidence>